<dbReference type="InterPro" id="IPR013693">
    <property type="entry name" value="SpoIID/LytB_N"/>
</dbReference>
<keyword evidence="2" id="KW-0812">Transmembrane</keyword>
<dbReference type="RefSeq" id="WP_262575413.1">
    <property type="nucleotide sequence ID" value="NZ_JAOQJU010000012.1"/>
</dbReference>
<dbReference type="Proteomes" id="UP001652431">
    <property type="component" value="Unassembled WGS sequence"/>
</dbReference>
<protein>
    <submittedName>
        <fullName evidence="4">SpoIID/LytB domain-containing protein</fullName>
    </submittedName>
</protein>
<reference evidence="4 5" key="1">
    <citation type="journal article" date="2021" name="ISME Commun">
        <title>Automated analysis of genomic sequences facilitates high-throughput and comprehensive description of bacteria.</title>
        <authorList>
            <person name="Hitch T.C.A."/>
        </authorList>
    </citation>
    <scope>NUCLEOTIDE SEQUENCE [LARGE SCALE GENOMIC DNA]</scope>
    <source>
        <strain evidence="4 5">Sanger_03</strain>
    </source>
</reference>
<organism evidence="4 5">
    <name type="scientific">Dorea acetigenes</name>
    <dbReference type="NCBI Taxonomy" id="2981787"/>
    <lineage>
        <taxon>Bacteria</taxon>
        <taxon>Bacillati</taxon>
        <taxon>Bacillota</taxon>
        <taxon>Clostridia</taxon>
        <taxon>Lachnospirales</taxon>
        <taxon>Lachnospiraceae</taxon>
        <taxon>Dorea</taxon>
    </lineage>
</organism>
<evidence type="ECO:0000259" key="3">
    <source>
        <dbReference type="Pfam" id="PF08486"/>
    </source>
</evidence>
<dbReference type="InterPro" id="IPR013486">
    <property type="entry name" value="SpoIID/LytB"/>
</dbReference>
<accession>A0ABT2RNL7</accession>
<keyword evidence="2" id="KW-0472">Membrane</keyword>
<feature type="compositionally biased region" description="Basic and acidic residues" evidence="1">
    <location>
        <begin position="35"/>
        <end position="48"/>
    </location>
</feature>
<proteinExistence type="predicted"/>
<dbReference type="EMBL" id="JAOQJU010000012">
    <property type="protein sequence ID" value="MCU6686992.1"/>
    <property type="molecule type" value="Genomic_DNA"/>
</dbReference>
<dbReference type="NCBIfam" id="TIGR02669">
    <property type="entry name" value="SpoIID_LytB"/>
    <property type="match status" value="1"/>
</dbReference>
<gene>
    <name evidence="4" type="ORF">OCV99_10600</name>
</gene>
<comment type="caution">
    <text evidence="4">The sequence shown here is derived from an EMBL/GenBank/DDBJ whole genome shotgun (WGS) entry which is preliminary data.</text>
</comment>
<dbReference type="Pfam" id="PF08486">
    <property type="entry name" value="SpoIID"/>
    <property type="match status" value="1"/>
</dbReference>
<keyword evidence="5" id="KW-1185">Reference proteome</keyword>
<keyword evidence="2" id="KW-1133">Transmembrane helix</keyword>
<feature type="transmembrane region" description="Helical" evidence="2">
    <location>
        <begin position="6"/>
        <end position="28"/>
    </location>
</feature>
<name>A0ABT2RNL7_9FIRM</name>
<evidence type="ECO:0000256" key="2">
    <source>
        <dbReference type="SAM" id="Phobius"/>
    </source>
</evidence>
<feature type="domain" description="Sporulation stage II protein D amidase enhancer LytB N-terminal" evidence="3">
    <location>
        <begin position="169"/>
        <end position="259"/>
    </location>
</feature>
<sequence length="455" mass="48529">MKNGEVYGSYLVTILVVAILSVGLMHMLQGGEESRDSIVGNEKTDSGRTDGSSGENGNPDGTAGGNAGTQTSVNPTVRVVLMSTGYQEIVHPEVRIAASSGLHITYGGQTEEWQAGEVLTVRPDDARFAAGNIRVTAAGQGDEIQVYQIERGYGNPCYAGTLELRTTAEGIVMINELPLEDYLCKVVPSEMPASYEMEALKAQAVCARSYAYRQAASYGYPEYEAHMNDSTDYQVYNNSQPQDTAAAAVRETAGQVLLYQGQIAVTYYYSTSCGRTTDMEAWGDAVNESNAYLQSVAVCGDEGDYEKELPWYHWTAQVPVTTLSNLVGLNTGVDVGTLTSVEVTRRGAGDVALQIVASGDKGSVTVDTENKIRRALGGSGYTIVKNDGTAVGSTELLPSAFFTIEKSGEMFVIEGGGYGHGIGMSQNGANEMAKQGKGYQEILGLFYPGTELSAY</sequence>
<evidence type="ECO:0000313" key="5">
    <source>
        <dbReference type="Proteomes" id="UP001652431"/>
    </source>
</evidence>
<evidence type="ECO:0000256" key="1">
    <source>
        <dbReference type="SAM" id="MobiDB-lite"/>
    </source>
</evidence>
<dbReference type="PANTHER" id="PTHR30032">
    <property type="entry name" value="N-ACETYLMURAMOYL-L-ALANINE AMIDASE-RELATED"/>
    <property type="match status" value="1"/>
</dbReference>
<dbReference type="PANTHER" id="PTHR30032:SF4">
    <property type="entry name" value="AMIDASE ENHANCER"/>
    <property type="match status" value="1"/>
</dbReference>
<evidence type="ECO:0000313" key="4">
    <source>
        <dbReference type="EMBL" id="MCU6686992.1"/>
    </source>
</evidence>
<feature type="region of interest" description="Disordered" evidence="1">
    <location>
        <begin position="35"/>
        <end position="71"/>
    </location>
</feature>
<dbReference type="InterPro" id="IPR051922">
    <property type="entry name" value="Bact_Sporulation_Assoc"/>
</dbReference>